<dbReference type="EMBL" id="BSPB01000003">
    <property type="protein sequence ID" value="GLS13131.1"/>
    <property type="molecule type" value="Genomic_DNA"/>
</dbReference>
<evidence type="ECO:0000313" key="2">
    <source>
        <dbReference type="Proteomes" id="UP001156903"/>
    </source>
</evidence>
<reference evidence="2" key="1">
    <citation type="journal article" date="2019" name="Int. J. Syst. Evol. Microbiol.">
        <title>The Global Catalogue of Microorganisms (GCM) 10K type strain sequencing project: providing services to taxonomists for standard genome sequencing and annotation.</title>
        <authorList>
            <consortium name="The Broad Institute Genomics Platform"/>
            <consortium name="The Broad Institute Genome Sequencing Center for Infectious Disease"/>
            <person name="Wu L."/>
            <person name="Ma J."/>
        </authorList>
    </citation>
    <scope>NUCLEOTIDE SEQUENCE [LARGE SCALE GENOMIC DNA]</scope>
    <source>
        <strain evidence="2">NBRC 109341</strain>
    </source>
</reference>
<name>A0ABQ6C471_9BURK</name>
<protein>
    <submittedName>
        <fullName evidence="1">Uncharacterized protein</fullName>
    </submittedName>
</protein>
<organism evidence="1 2">
    <name type="scientific">Hydrogenophaga electricum</name>
    <dbReference type="NCBI Taxonomy" id="1230953"/>
    <lineage>
        <taxon>Bacteria</taxon>
        <taxon>Pseudomonadati</taxon>
        <taxon>Pseudomonadota</taxon>
        <taxon>Betaproteobacteria</taxon>
        <taxon>Burkholderiales</taxon>
        <taxon>Comamonadaceae</taxon>
        <taxon>Hydrogenophaga</taxon>
    </lineage>
</organism>
<gene>
    <name evidence="1" type="ORF">GCM10007935_05600</name>
</gene>
<sequence>MRVRREQPHHGQRVDGEARRAIPAVGQQLRTFLIGGEWFGHGSESPATRMMRSHASIPNTQTQTIVKRVRKSTNAPCIETAQA</sequence>
<accession>A0ABQ6C471</accession>
<comment type="caution">
    <text evidence="1">The sequence shown here is derived from an EMBL/GenBank/DDBJ whole genome shotgun (WGS) entry which is preliminary data.</text>
</comment>
<dbReference type="Proteomes" id="UP001156903">
    <property type="component" value="Unassembled WGS sequence"/>
</dbReference>
<proteinExistence type="predicted"/>
<keyword evidence="2" id="KW-1185">Reference proteome</keyword>
<evidence type="ECO:0000313" key="1">
    <source>
        <dbReference type="EMBL" id="GLS13131.1"/>
    </source>
</evidence>